<evidence type="ECO:0000313" key="2">
    <source>
        <dbReference type="EMBL" id="EHN67973.1"/>
    </source>
</evidence>
<accession>A0AAV3EMK5</accession>
<organism evidence="2 3">
    <name type="scientific">Aliivibrio fischeri SR5</name>
    <dbReference type="NCBI Taxonomy" id="1088719"/>
    <lineage>
        <taxon>Bacteria</taxon>
        <taxon>Pseudomonadati</taxon>
        <taxon>Pseudomonadota</taxon>
        <taxon>Gammaproteobacteria</taxon>
        <taxon>Vibrionales</taxon>
        <taxon>Vibrionaceae</taxon>
        <taxon>Aliivibrio</taxon>
    </lineage>
</organism>
<dbReference type="EMBL" id="AHIH01000015">
    <property type="protein sequence ID" value="EHN67973.1"/>
    <property type="molecule type" value="Genomic_DNA"/>
</dbReference>
<sequence>MSNQNINPEKVTKPIQLLAAWLSGLVVVNAAFLVSATSIGIEHWSSSALVIASIINVPMFLVAIFLLQTKFRPEMQEDSYYSKYLEAQISPETGQLETEVEKSKFKDSIHLKQQLEDLNKKVNQLSSHIESTPEVVEISQLATNVMESIEGEFIPNIQLNDLLPNYSEIIDRLKAENITISSEFGSSNPEKIEPPKLFMISFGSNVNIPVLQKIIEICKPLGAAVLSYVDDEYSTDNIYIGSYGYEIIDRKQYVLDESSYSQLLDKNMTLSKLKYLVG</sequence>
<gene>
    <name evidence="2" type="ORF">VFSR5_2698</name>
</gene>
<keyword evidence="1" id="KW-0472">Membrane</keyword>
<reference evidence="2 3" key="1">
    <citation type="journal article" date="2012" name="J. Bacteriol.">
        <title>Draft Genome Sequence of Vibrio fischeri SR5, a Strain Isolated from the Light Organ of the Mediterranean Squid Sepiola robusta.</title>
        <authorList>
            <person name="Gyllborg M.C."/>
            <person name="Sahl J.W."/>
            <person name="Cronin D.C.III."/>
            <person name="Rasko D.A."/>
            <person name="Mandel M.J."/>
        </authorList>
    </citation>
    <scope>NUCLEOTIDE SEQUENCE [LARGE SCALE GENOMIC DNA]</scope>
    <source>
        <strain evidence="2 3">SR5</strain>
    </source>
</reference>
<feature type="transmembrane region" description="Helical" evidence="1">
    <location>
        <begin position="46"/>
        <end position="67"/>
    </location>
</feature>
<name>A0AAV3EMK5_ALIFS</name>
<evidence type="ECO:0000313" key="3">
    <source>
        <dbReference type="Proteomes" id="UP000004521"/>
    </source>
</evidence>
<protein>
    <submittedName>
        <fullName evidence="2">Uncharacterized protein</fullName>
    </submittedName>
</protein>
<keyword evidence="1" id="KW-1133">Transmembrane helix</keyword>
<keyword evidence="1" id="KW-0812">Transmembrane</keyword>
<dbReference type="RefSeq" id="WP_005423970.1">
    <property type="nucleotide sequence ID" value="NZ_JH584329.1"/>
</dbReference>
<dbReference type="Proteomes" id="UP000004521">
    <property type="component" value="Unassembled WGS sequence"/>
</dbReference>
<comment type="caution">
    <text evidence="2">The sequence shown here is derived from an EMBL/GenBank/DDBJ whole genome shotgun (WGS) entry which is preliminary data.</text>
</comment>
<dbReference type="AlphaFoldDB" id="A0AAV3EMK5"/>
<evidence type="ECO:0000256" key="1">
    <source>
        <dbReference type="SAM" id="Phobius"/>
    </source>
</evidence>
<proteinExistence type="predicted"/>